<accession>A0A2I1GPG2</accession>
<comment type="caution">
    <text evidence="1">The sequence shown here is derived from an EMBL/GenBank/DDBJ whole genome shotgun (WGS) entry which is preliminary data.</text>
</comment>
<protein>
    <submittedName>
        <fullName evidence="1">Uncharacterized protein</fullName>
    </submittedName>
</protein>
<name>A0A2I1GPG2_9GLOM</name>
<reference evidence="1 2" key="1">
    <citation type="submission" date="2015-10" db="EMBL/GenBank/DDBJ databases">
        <title>Genome analyses suggest a sexual origin of heterokaryosis in a supposedly ancient asexual fungus.</title>
        <authorList>
            <person name="Ropars J."/>
            <person name="Sedzielewska K."/>
            <person name="Noel J."/>
            <person name="Charron P."/>
            <person name="Farinelli L."/>
            <person name="Marton T."/>
            <person name="Kruger M."/>
            <person name="Pelin A."/>
            <person name="Brachmann A."/>
            <person name="Corradi N."/>
        </authorList>
    </citation>
    <scope>NUCLEOTIDE SEQUENCE [LARGE SCALE GENOMIC DNA]</scope>
    <source>
        <strain evidence="1 2">A4</strain>
    </source>
</reference>
<evidence type="ECO:0000313" key="1">
    <source>
        <dbReference type="EMBL" id="PKY48533.1"/>
    </source>
</evidence>
<dbReference type="VEuPathDB" id="FungiDB:RhiirFUN_013416"/>
<dbReference type="Proteomes" id="UP000234323">
    <property type="component" value="Unassembled WGS sequence"/>
</dbReference>
<proteinExistence type="predicted"/>
<dbReference type="AlphaFoldDB" id="A0A2I1GPG2"/>
<keyword evidence="2" id="KW-1185">Reference proteome</keyword>
<dbReference type="EMBL" id="LLXI01000650">
    <property type="protein sequence ID" value="PKY48533.1"/>
    <property type="molecule type" value="Genomic_DNA"/>
</dbReference>
<sequence length="301" mass="35389">METMRYFICIPILKYMTPGNTSSSSVTPYTVAPYNPIPDMFIPHKYRDIIPPDPIYTDYGSFIVEWFTYMYRLELRLAAADKESAAERLRIQRLEDYRRALHAEDRKTVREWKQRAAAYDGTSVIKRKEEKERLTELNQSFHRRMTTFRWANIYNQRNNITDAKRLQRLRDEMDTFLTKFPNDKDNYYMKFSKARKLDDNSYVSEDTKRLEVRPYKHDCDHNANLDSHYDCQFITKSGATLGKLSRNLLQEVSEMGSLKVQVDFFGVKGDNAPSEQGEPAQLDNDILLMTSYSDKSSRKPA</sequence>
<evidence type="ECO:0000313" key="2">
    <source>
        <dbReference type="Proteomes" id="UP000234323"/>
    </source>
</evidence>
<organism evidence="1 2">
    <name type="scientific">Rhizophagus irregularis</name>
    <dbReference type="NCBI Taxonomy" id="588596"/>
    <lineage>
        <taxon>Eukaryota</taxon>
        <taxon>Fungi</taxon>
        <taxon>Fungi incertae sedis</taxon>
        <taxon>Mucoromycota</taxon>
        <taxon>Glomeromycotina</taxon>
        <taxon>Glomeromycetes</taxon>
        <taxon>Glomerales</taxon>
        <taxon>Glomeraceae</taxon>
        <taxon>Rhizophagus</taxon>
    </lineage>
</organism>
<gene>
    <name evidence="1" type="ORF">RhiirA4_422245</name>
</gene>